<dbReference type="InterPro" id="IPR015422">
    <property type="entry name" value="PyrdxlP-dep_Trfase_small"/>
</dbReference>
<dbReference type="InterPro" id="IPR000192">
    <property type="entry name" value="Aminotrans_V_dom"/>
</dbReference>
<dbReference type="InterPro" id="IPR015421">
    <property type="entry name" value="PyrdxlP-dep_Trfase_major"/>
</dbReference>
<dbReference type="EMBL" id="JADOUE010000001">
    <property type="protein sequence ID" value="MBG6122589.1"/>
    <property type="molecule type" value="Genomic_DNA"/>
</dbReference>
<evidence type="ECO:0000259" key="1">
    <source>
        <dbReference type="Pfam" id="PF00266"/>
    </source>
</evidence>
<evidence type="ECO:0000313" key="2">
    <source>
        <dbReference type="EMBL" id="MBG6122589.1"/>
    </source>
</evidence>
<evidence type="ECO:0000313" key="3">
    <source>
        <dbReference type="Proteomes" id="UP000658613"/>
    </source>
</evidence>
<gene>
    <name evidence="2" type="ORF">IW254_001558</name>
</gene>
<proteinExistence type="predicted"/>
<sequence>MAYDWSYDVASVRGLYSSLSNGWTYLNADVCPQVPERVASAVARSFRLAASVSPPEAASGSHSRRLIGQPEGLNYLASARYAIADLVGATANRVVLGPSLPVLYASLIAAMRPQFRYNSSVVVTHLDRPELHAGLSLVDADVRRAHADLGTGELPAWQFTELVSGTTRLITVPAAHHQLGTLVDVADVVDMVHERSRAWVLVDASAYAAYRCIDFDEWGADIVGIDVSQIGGPQISALVFRDTAMFRRLGGTVALDVAPGLAGGAAEAVEHLAVLAALQQPASGKVTRRDRLKASMTQTTAYMDHLRDDLYTFLGTLPAVHIMGASGEAAAEAAPDRLPVLTFGVRGVPAATVYERLIDNGIVTSLAAPSPLLTDMGLEEMNGAVTVGLSPFNTEADINQLIRVVASLA</sequence>
<name>A0A931DW41_9CORY</name>
<accession>A0A931DW41</accession>
<reference evidence="2" key="1">
    <citation type="submission" date="2020-11" db="EMBL/GenBank/DDBJ databases">
        <title>Sequencing the genomes of 1000 actinobacteria strains.</title>
        <authorList>
            <person name="Klenk H.-P."/>
        </authorList>
    </citation>
    <scope>NUCLEOTIDE SEQUENCE</scope>
    <source>
        <strain evidence="2">DSM 45632</strain>
    </source>
</reference>
<dbReference type="RefSeq" id="WP_196824957.1">
    <property type="nucleotide sequence ID" value="NZ_CP046980.1"/>
</dbReference>
<dbReference type="Pfam" id="PF00266">
    <property type="entry name" value="Aminotran_5"/>
    <property type="match status" value="1"/>
</dbReference>
<dbReference type="Gene3D" id="3.40.640.10">
    <property type="entry name" value="Type I PLP-dependent aspartate aminotransferase-like (Major domain)"/>
    <property type="match status" value="1"/>
</dbReference>
<keyword evidence="2" id="KW-0456">Lyase</keyword>
<protein>
    <submittedName>
        <fullName evidence="2">Selenocysteine lyase/cysteine desulfurase</fullName>
    </submittedName>
</protein>
<dbReference type="AlphaFoldDB" id="A0A931DW41"/>
<dbReference type="Proteomes" id="UP000658613">
    <property type="component" value="Unassembled WGS sequence"/>
</dbReference>
<organism evidence="2 3">
    <name type="scientific">Corynebacterium aquatimens</name>
    <dbReference type="NCBI Taxonomy" id="1190508"/>
    <lineage>
        <taxon>Bacteria</taxon>
        <taxon>Bacillati</taxon>
        <taxon>Actinomycetota</taxon>
        <taxon>Actinomycetes</taxon>
        <taxon>Mycobacteriales</taxon>
        <taxon>Corynebacteriaceae</taxon>
        <taxon>Corynebacterium</taxon>
    </lineage>
</organism>
<dbReference type="InterPro" id="IPR015424">
    <property type="entry name" value="PyrdxlP-dep_Trfase"/>
</dbReference>
<dbReference type="PANTHER" id="PTHR43586:SF21">
    <property type="entry name" value="PYRIDOXAL PHOSPHATE (PLP)-DEPENDENT ASPARTATE AMINOTRANSFERASE SUPERFAMILY"/>
    <property type="match status" value="1"/>
</dbReference>
<feature type="domain" description="Aminotransferase class V" evidence="1">
    <location>
        <begin position="151"/>
        <end position="401"/>
    </location>
</feature>
<comment type="caution">
    <text evidence="2">The sequence shown here is derived from an EMBL/GenBank/DDBJ whole genome shotgun (WGS) entry which is preliminary data.</text>
</comment>
<keyword evidence="3" id="KW-1185">Reference proteome</keyword>
<dbReference type="GO" id="GO:0016829">
    <property type="term" value="F:lyase activity"/>
    <property type="evidence" value="ECO:0007669"/>
    <property type="project" value="UniProtKB-KW"/>
</dbReference>
<dbReference type="SUPFAM" id="SSF53383">
    <property type="entry name" value="PLP-dependent transferases"/>
    <property type="match status" value="1"/>
</dbReference>
<dbReference type="Gene3D" id="3.90.1150.10">
    <property type="entry name" value="Aspartate Aminotransferase, domain 1"/>
    <property type="match status" value="1"/>
</dbReference>
<dbReference type="PANTHER" id="PTHR43586">
    <property type="entry name" value="CYSTEINE DESULFURASE"/>
    <property type="match status" value="1"/>
</dbReference>